<sequence>MKTISYTLFTLVTLHLVRSQSPSPTCSNNYVGNTSFNSCVDLPFLNSFLHWTYNPSAATLDIAYHHTSLSPSTSKWVAWAVNPVNKGMIGSQCLVAYHDPKHGSMVAYTSPISSYSTSLSKADLSFKVSNLSALGLNGEIIIYATLEVPKNATTLNHVWQDGPLSSDGTPQIHSTTGPNVRSMASLNLLSGAATTMTTASGPSLRNIHGVLNAVSWGILMPTGAIIARYMRVFPGADPAWFYLHVGCQMSAYAIGVAGWATGLRLGSQSKGVEHSLHRKIGITLFCLATLQVFALLIRPTKDHKYRAYWNIYHHSIGYTTIILSIINVMAGFHILEPNVIWKKAYVGVIVALCLIAVFLEVFTWYMLGGHKIEEATDSESKKDFA</sequence>
<evidence type="ECO:0000313" key="17">
    <source>
        <dbReference type="Proteomes" id="UP001443914"/>
    </source>
</evidence>
<feature type="binding site" description="axial binding residue" evidence="11">
    <location>
        <position position="313"/>
    </location>
    <ligand>
        <name>heme b</name>
        <dbReference type="ChEBI" id="CHEBI:60344"/>
        <label>1</label>
    </ligand>
    <ligandPart>
        <name>Fe</name>
        <dbReference type="ChEBI" id="CHEBI:18248"/>
    </ligandPart>
</feature>
<dbReference type="Gene3D" id="1.20.120.1770">
    <property type="match status" value="1"/>
</dbReference>
<feature type="transmembrane region" description="Helical" evidence="12">
    <location>
        <begin position="207"/>
        <end position="227"/>
    </location>
</feature>
<dbReference type="InterPro" id="IPR045265">
    <property type="entry name" value="AIR12_DOMON"/>
</dbReference>
<protein>
    <recommendedName>
        <fullName evidence="10">Cytochrome b561 and DOMON domain-containing protein</fullName>
    </recommendedName>
</protein>
<evidence type="ECO:0000256" key="10">
    <source>
        <dbReference type="PIRNR" id="PIRNR037471"/>
    </source>
</evidence>
<evidence type="ECO:0000256" key="7">
    <source>
        <dbReference type="ARBA" id="ARBA00022989"/>
    </source>
</evidence>
<feature type="domain" description="Cytochrome b561" evidence="15">
    <location>
        <begin position="169"/>
        <end position="368"/>
    </location>
</feature>
<dbReference type="PROSITE" id="PS50836">
    <property type="entry name" value="DOMON"/>
    <property type="match status" value="1"/>
</dbReference>
<evidence type="ECO:0000256" key="2">
    <source>
        <dbReference type="ARBA" id="ARBA00022448"/>
    </source>
</evidence>
<feature type="binding site" description="axial binding residue" evidence="11">
    <location>
        <position position="244"/>
    </location>
    <ligand>
        <name>heme b</name>
        <dbReference type="ChEBI" id="CHEBI:60344"/>
        <label>1</label>
    </ligand>
    <ligandPart>
        <name>Fe</name>
        <dbReference type="ChEBI" id="CHEBI:18248"/>
    </ligandPart>
</feature>
<dbReference type="InterPro" id="IPR006593">
    <property type="entry name" value="Cyt_b561/ferric_Rdtase_TM"/>
</dbReference>
<feature type="signal peptide" evidence="13">
    <location>
        <begin position="1"/>
        <end position="19"/>
    </location>
</feature>
<comment type="function">
    <text evidence="9">May act as a catecholamine-responsive trans-membrane electron transporter.</text>
</comment>
<dbReference type="InterPro" id="IPR017214">
    <property type="entry name" value="UCP037471"/>
</dbReference>
<keyword evidence="11" id="KW-0408">Iron</keyword>
<dbReference type="Proteomes" id="UP001443914">
    <property type="component" value="Unassembled WGS sequence"/>
</dbReference>
<evidence type="ECO:0000256" key="8">
    <source>
        <dbReference type="ARBA" id="ARBA00023136"/>
    </source>
</evidence>
<keyword evidence="3 12" id="KW-0812">Transmembrane</keyword>
<dbReference type="CDD" id="cd09629">
    <property type="entry name" value="DOMON_CIL1_like"/>
    <property type="match status" value="1"/>
</dbReference>
<dbReference type="InterPro" id="IPR005018">
    <property type="entry name" value="DOMON_domain"/>
</dbReference>
<dbReference type="PROSITE" id="PS50939">
    <property type="entry name" value="CYTOCHROME_B561"/>
    <property type="match status" value="1"/>
</dbReference>
<dbReference type="Pfam" id="PF03188">
    <property type="entry name" value="Cytochrom_B561"/>
    <property type="match status" value="1"/>
</dbReference>
<dbReference type="FunFam" id="1.20.120.1770:FF:000007">
    <property type="entry name" value="Cytochrome b561 and DOMON domain-containing protein"/>
    <property type="match status" value="1"/>
</dbReference>
<dbReference type="AlphaFoldDB" id="A0AAW1HYR1"/>
<dbReference type="GO" id="GO:0016020">
    <property type="term" value="C:membrane"/>
    <property type="evidence" value="ECO:0007669"/>
    <property type="project" value="UniProtKB-SubCell"/>
</dbReference>
<evidence type="ECO:0000259" key="15">
    <source>
        <dbReference type="PROSITE" id="PS50939"/>
    </source>
</evidence>
<evidence type="ECO:0000256" key="3">
    <source>
        <dbReference type="ARBA" id="ARBA00022692"/>
    </source>
</evidence>
<accession>A0AAW1HYR1</accession>
<keyword evidence="2 10" id="KW-0813">Transport</keyword>
<comment type="subcellular location">
    <subcellularLocation>
        <location evidence="1">Membrane</location>
        <topology evidence="1">Multi-pass membrane protein</topology>
    </subcellularLocation>
</comment>
<gene>
    <name evidence="16" type="ORF">RND81_10G001500</name>
</gene>
<comment type="caution">
    <text evidence="16">The sequence shown here is derived from an EMBL/GenBank/DDBJ whole genome shotgun (WGS) entry which is preliminary data.</text>
</comment>
<keyword evidence="7 12" id="KW-1133">Transmembrane helix</keyword>
<keyword evidence="4 11" id="KW-0479">Metal-binding</keyword>
<evidence type="ECO:0000256" key="9">
    <source>
        <dbReference type="ARBA" id="ARBA00053871"/>
    </source>
</evidence>
<dbReference type="SMART" id="SM00665">
    <property type="entry name" value="B561"/>
    <property type="match status" value="1"/>
</dbReference>
<dbReference type="PANTHER" id="PTHR23130">
    <property type="entry name" value="CYTOCHROME B561 AND DOMON DOMAIN-CONTAINING PROTEIN"/>
    <property type="match status" value="1"/>
</dbReference>
<evidence type="ECO:0000256" key="4">
    <source>
        <dbReference type="ARBA" id="ARBA00022723"/>
    </source>
</evidence>
<feature type="binding site" description="axial binding residue" evidence="11">
    <location>
        <position position="208"/>
    </location>
    <ligand>
        <name>heme b</name>
        <dbReference type="ChEBI" id="CHEBI:60344"/>
        <label>1</label>
    </ligand>
    <ligandPart>
        <name>Fe</name>
        <dbReference type="ChEBI" id="CHEBI:18248"/>
    </ligandPart>
</feature>
<dbReference type="EMBL" id="JBDFQZ010000010">
    <property type="protein sequence ID" value="KAK9681430.1"/>
    <property type="molecule type" value="Genomic_DNA"/>
</dbReference>
<feature type="transmembrane region" description="Helical" evidence="12">
    <location>
        <begin position="239"/>
        <end position="260"/>
    </location>
</feature>
<evidence type="ECO:0000256" key="5">
    <source>
        <dbReference type="ARBA" id="ARBA00022729"/>
    </source>
</evidence>
<dbReference type="CDD" id="cd08760">
    <property type="entry name" value="Cyt_b561_FRRS1_like"/>
    <property type="match status" value="1"/>
</dbReference>
<dbReference type="PIRSF" id="PIRSF037471">
    <property type="entry name" value="UCP037471"/>
    <property type="match status" value="1"/>
</dbReference>
<comment type="cofactor">
    <cofactor evidence="10">
        <name>heme b</name>
        <dbReference type="ChEBI" id="CHEBI:60344"/>
    </cofactor>
    <text evidence="10">Binds 2 heme b groups non-covalently.</text>
</comment>
<evidence type="ECO:0000256" key="1">
    <source>
        <dbReference type="ARBA" id="ARBA00004141"/>
    </source>
</evidence>
<feature type="binding site" description="axial binding residue" evidence="11">
    <location>
        <position position="277"/>
    </location>
    <ligand>
        <name>heme b</name>
        <dbReference type="ChEBI" id="CHEBI:60344"/>
        <label>1</label>
    </ligand>
    <ligandPart>
        <name>Fe</name>
        <dbReference type="ChEBI" id="CHEBI:18248"/>
    </ligandPart>
</feature>
<feature type="domain" description="DOMON" evidence="14">
    <location>
        <begin position="45"/>
        <end position="162"/>
    </location>
</feature>
<reference evidence="16" key="1">
    <citation type="submission" date="2024-03" db="EMBL/GenBank/DDBJ databases">
        <title>WGS assembly of Saponaria officinalis var. Norfolk2.</title>
        <authorList>
            <person name="Jenkins J."/>
            <person name="Shu S."/>
            <person name="Grimwood J."/>
            <person name="Barry K."/>
            <person name="Goodstein D."/>
            <person name="Schmutz J."/>
            <person name="Leebens-Mack J."/>
            <person name="Osbourn A."/>
        </authorList>
    </citation>
    <scope>NUCLEOTIDE SEQUENCE [LARGE SCALE GENOMIC DNA]</scope>
    <source>
        <strain evidence="16">JIC</strain>
    </source>
</reference>
<dbReference type="Pfam" id="PF04526">
    <property type="entry name" value="DUF568"/>
    <property type="match status" value="1"/>
</dbReference>
<name>A0AAW1HYR1_SAPOF</name>
<evidence type="ECO:0000313" key="16">
    <source>
        <dbReference type="EMBL" id="KAK9681430.1"/>
    </source>
</evidence>
<proteinExistence type="predicted"/>
<feature type="transmembrane region" description="Helical" evidence="12">
    <location>
        <begin position="344"/>
        <end position="367"/>
    </location>
</feature>
<evidence type="ECO:0000256" key="12">
    <source>
        <dbReference type="SAM" id="Phobius"/>
    </source>
</evidence>
<dbReference type="PANTHER" id="PTHR23130:SF167">
    <property type="entry name" value="CYTOCHROME B561 AND DOMON DOMAIN-CONTAINING PROTEIN"/>
    <property type="match status" value="1"/>
</dbReference>
<dbReference type="GO" id="GO:0046872">
    <property type="term" value="F:metal ion binding"/>
    <property type="evidence" value="ECO:0007669"/>
    <property type="project" value="UniProtKB-KW"/>
</dbReference>
<feature type="transmembrane region" description="Helical" evidence="12">
    <location>
        <begin position="280"/>
        <end position="297"/>
    </location>
</feature>
<keyword evidence="17" id="KW-1185">Reference proteome</keyword>
<evidence type="ECO:0000256" key="11">
    <source>
        <dbReference type="PIRSR" id="PIRSR037471-1"/>
    </source>
</evidence>
<feature type="transmembrane region" description="Helical" evidence="12">
    <location>
        <begin position="309"/>
        <end position="332"/>
    </location>
</feature>
<keyword evidence="6 10" id="KW-0249">Electron transport</keyword>
<keyword evidence="5 13" id="KW-0732">Signal</keyword>
<evidence type="ECO:0000256" key="6">
    <source>
        <dbReference type="ARBA" id="ARBA00022982"/>
    </source>
</evidence>
<evidence type="ECO:0000256" key="13">
    <source>
        <dbReference type="SAM" id="SignalP"/>
    </source>
</evidence>
<feature type="chain" id="PRO_5043889586" description="Cytochrome b561 and DOMON domain-containing protein" evidence="13">
    <location>
        <begin position="20"/>
        <end position="385"/>
    </location>
</feature>
<organism evidence="16 17">
    <name type="scientific">Saponaria officinalis</name>
    <name type="common">Common soapwort</name>
    <name type="synonym">Lychnis saponaria</name>
    <dbReference type="NCBI Taxonomy" id="3572"/>
    <lineage>
        <taxon>Eukaryota</taxon>
        <taxon>Viridiplantae</taxon>
        <taxon>Streptophyta</taxon>
        <taxon>Embryophyta</taxon>
        <taxon>Tracheophyta</taxon>
        <taxon>Spermatophyta</taxon>
        <taxon>Magnoliopsida</taxon>
        <taxon>eudicotyledons</taxon>
        <taxon>Gunneridae</taxon>
        <taxon>Pentapetalae</taxon>
        <taxon>Caryophyllales</taxon>
        <taxon>Caryophyllaceae</taxon>
        <taxon>Caryophylleae</taxon>
        <taxon>Saponaria</taxon>
    </lineage>
</organism>
<keyword evidence="8 10" id="KW-0472">Membrane</keyword>
<evidence type="ECO:0000259" key="14">
    <source>
        <dbReference type="PROSITE" id="PS50836"/>
    </source>
</evidence>